<reference evidence="1" key="1">
    <citation type="journal article" date="2020" name="Nature">
        <title>Giant virus diversity and host interactions through global metagenomics.</title>
        <authorList>
            <person name="Schulz F."/>
            <person name="Roux S."/>
            <person name="Paez-Espino D."/>
            <person name="Jungbluth S."/>
            <person name="Walsh D.A."/>
            <person name="Denef V.J."/>
            <person name="McMahon K.D."/>
            <person name="Konstantinidis K.T."/>
            <person name="Eloe-Fadrosh E.A."/>
            <person name="Kyrpides N.C."/>
            <person name="Woyke T."/>
        </authorList>
    </citation>
    <scope>NUCLEOTIDE SEQUENCE</scope>
    <source>
        <strain evidence="1">GVMAG-S-3300013014-136</strain>
    </source>
</reference>
<dbReference type="EMBL" id="MN740961">
    <property type="protein sequence ID" value="QHU20034.1"/>
    <property type="molecule type" value="Genomic_DNA"/>
</dbReference>
<organism evidence="1">
    <name type="scientific">viral metagenome</name>
    <dbReference type="NCBI Taxonomy" id="1070528"/>
    <lineage>
        <taxon>unclassified sequences</taxon>
        <taxon>metagenomes</taxon>
        <taxon>organismal metagenomes</taxon>
    </lineage>
</organism>
<protein>
    <recommendedName>
        <fullName evidence="2">ADP ribosyltransferase domain-containing protein</fullName>
    </recommendedName>
</protein>
<name>A0A6C0KUA1_9ZZZZ</name>
<proteinExistence type="predicted"/>
<dbReference type="SUPFAM" id="SSF56399">
    <property type="entry name" value="ADP-ribosylation"/>
    <property type="match status" value="1"/>
</dbReference>
<dbReference type="AlphaFoldDB" id="A0A6C0KUA1"/>
<dbReference type="Gene3D" id="3.90.176.10">
    <property type="entry name" value="Toxin ADP-ribosyltransferase, Chain A, domain 1"/>
    <property type="match status" value="1"/>
</dbReference>
<evidence type="ECO:0000313" key="1">
    <source>
        <dbReference type="EMBL" id="QHU20034.1"/>
    </source>
</evidence>
<sequence length="203" mass="23203">MATPINNKLDELSNFTVDCFEYAGQDSPEVACITSLQNFVYTCKHRYLANRINFFETNRLLRFGKLPSIEAVDFNDHIKKAPTLPFDMILYRGLPETLDCEVGDVLQNQGFMFCTLYKACAQWYAENTTSFCYNPTNLDISLAKPSNKSTLFRITVRKGTSFFDRSSIDYNCGGMLDSEIILSYEQKLQVTSIENNIICCETF</sequence>
<accession>A0A6C0KUA1</accession>
<evidence type="ECO:0008006" key="2">
    <source>
        <dbReference type="Google" id="ProtNLM"/>
    </source>
</evidence>